<dbReference type="InterPro" id="IPR041973">
    <property type="entry name" value="KOW_Spt5_1"/>
</dbReference>
<dbReference type="InterPro" id="IPR039385">
    <property type="entry name" value="NGN_Euk"/>
</dbReference>
<dbReference type="PANTHER" id="PTHR11125">
    <property type="entry name" value="SUPPRESSOR OF TY 5"/>
    <property type="match status" value="1"/>
</dbReference>
<dbReference type="CDD" id="cd09888">
    <property type="entry name" value="NGN_Euk"/>
    <property type="match status" value="1"/>
</dbReference>
<name>A0AAD1Y6T8_EUPCR</name>
<evidence type="ECO:0000313" key="8">
    <source>
        <dbReference type="Proteomes" id="UP001295684"/>
    </source>
</evidence>
<evidence type="ECO:0000259" key="6">
    <source>
        <dbReference type="SMART" id="SM00739"/>
    </source>
</evidence>
<proteinExistence type="inferred from homology"/>
<dbReference type="Gene3D" id="2.30.30.30">
    <property type="match status" value="3"/>
</dbReference>
<dbReference type="Pfam" id="PF23284">
    <property type="entry name" value="KOW2_Spt5"/>
    <property type="match status" value="1"/>
</dbReference>
<dbReference type="InterPro" id="IPR014722">
    <property type="entry name" value="Rib_uL2_dom2"/>
</dbReference>
<comment type="caution">
    <text evidence="7">The sequence shown here is derived from an EMBL/GenBank/DDBJ whole genome shotgun (WGS) entry which is preliminary data.</text>
</comment>
<dbReference type="Pfam" id="PF23042">
    <property type="entry name" value="KOW1_SPT5"/>
    <property type="match status" value="1"/>
</dbReference>
<dbReference type="CDD" id="cd06081">
    <property type="entry name" value="KOW_Spt5_1"/>
    <property type="match status" value="1"/>
</dbReference>
<dbReference type="InterPro" id="IPR041975">
    <property type="entry name" value="KOW_Spt5_2"/>
</dbReference>
<feature type="compositionally biased region" description="Acidic residues" evidence="5">
    <location>
        <begin position="77"/>
        <end position="96"/>
    </location>
</feature>
<feature type="compositionally biased region" description="Polar residues" evidence="5">
    <location>
        <begin position="735"/>
        <end position="750"/>
    </location>
</feature>
<protein>
    <recommendedName>
        <fullName evidence="6">KOW domain-containing protein</fullName>
    </recommendedName>
</protein>
<dbReference type="InterPro" id="IPR036735">
    <property type="entry name" value="NGN_dom_sf"/>
</dbReference>
<dbReference type="PANTHER" id="PTHR11125:SF7">
    <property type="entry name" value="TRANSCRIPTION ELONGATION FACTOR SPT5"/>
    <property type="match status" value="1"/>
</dbReference>
<dbReference type="GO" id="GO:0032044">
    <property type="term" value="C:DSIF complex"/>
    <property type="evidence" value="ECO:0007669"/>
    <property type="project" value="TreeGrafter"/>
</dbReference>
<dbReference type="Pfam" id="PF23037">
    <property type="entry name" value="KOWx_SPT5"/>
    <property type="match status" value="1"/>
</dbReference>
<dbReference type="Pfam" id="PF23290">
    <property type="entry name" value="KOW5_SPT5"/>
    <property type="match status" value="1"/>
</dbReference>
<comment type="subcellular location">
    <subcellularLocation>
        <location evidence="1">Nucleus</location>
    </subcellularLocation>
</comment>
<dbReference type="GO" id="GO:0003729">
    <property type="term" value="F:mRNA binding"/>
    <property type="evidence" value="ECO:0007669"/>
    <property type="project" value="TreeGrafter"/>
</dbReference>
<gene>
    <name evidence="7" type="ORF">ECRASSUSDP1_LOCUS27136</name>
</gene>
<evidence type="ECO:0000256" key="1">
    <source>
        <dbReference type="ARBA" id="ARBA00004123"/>
    </source>
</evidence>
<feature type="compositionally biased region" description="Basic and acidic residues" evidence="5">
    <location>
        <begin position="714"/>
        <end position="727"/>
    </location>
</feature>
<dbReference type="Gene3D" id="3.30.70.940">
    <property type="entry name" value="NusG, N-terminal domain"/>
    <property type="match status" value="1"/>
</dbReference>
<dbReference type="EMBL" id="CAMPGE010027988">
    <property type="protein sequence ID" value="CAI2385559.1"/>
    <property type="molecule type" value="Genomic_DNA"/>
</dbReference>
<accession>A0AAD1Y6T8</accession>
<sequence>MATRNRTKKEDLEDGFSLPDDYDEVDNDELFGDGGSDFEEEKSAPKSNKRLKKTKKSRIKNKRRKVKEANVNQFFDEFADEDDDEEEDDVGGEINEEERQKIYERYDQNKFGQRSKNMYAEMSEDDLEDYAKNLESKYNRDVELDPEEDDEARNIYPTRADPTLWLVKCKQGCEREACVCLMNKYLHLKKQGKPLSIISATISDKVQSHLYIEAYKEVHVREAIRGLNLIFQRDCIRIKNEETASVFEIDKASKITLKKGQWVKLNSGLHSGDYAKVVGVDDSKDGCYLKLIPRIKTETGPDPRIVKNRKKIGMPERAPLKFFNKEEFSDVVEKYNGMFNKQMLYWNRNYYRKGFLYKYFNIKNIETDNVIPPRAILEKFLRPGENHDEVDHSDEDPEEEMEKWKKLASENILLTKGDKIKVISGELQNLTGKVIAIEKKVVTMKPDIEDIPDNLDLDISMISKHFEEGDHVYVVEGEYEGEKGMITKVKGGRCIIFSDVKQREFIAFLNNCKLSSQVAQLTSSNIEHGYNVFDLIVTTKRMAGIVLAIEKESLKILTQNGNVQNIDVNDVSNKVIQKNNVSTLDHDGNFVSVGDPVRVVEGPNKNLKAIIRNIHQNSIFLYNKEFLETFGYFVENNKNIAMRGEESGKRNMTAPNNKRRDPLIGKIVTICKGEYKGFEARVVDTIERTVKLELFFKSKIIQLRKSDIIEKDKIQEDKRPVKMEPRHVVPKTPAYQPNSPGYSYNNSGKESPNGGL</sequence>
<feature type="domain" description="KOW" evidence="6">
    <location>
        <begin position="465"/>
        <end position="492"/>
    </location>
</feature>
<dbReference type="InterPro" id="IPR041976">
    <property type="entry name" value="KOW_Spt5_3"/>
</dbReference>
<evidence type="ECO:0000256" key="5">
    <source>
        <dbReference type="SAM" id="MobiDB-lite"/>
    </source>
</evidence>
<dbReference type="GO" id="GO:0006357">
    <property type="term" value="P:regulation of transcription by RNA polymerase II"/>
    <property type="evidence" value="ECO:0007669"/>
    <property type="project" value="InterPro"/>
</dbReference>
<evidence type="ECO:0000313" key="7">
    <source>
        <dbReference type="EMBL" id="CAI2385559.1"/>
    </source>
</evidence>
<reference evidence="7" key="1">
    <citation type="submission" date="2023-07" db="EMBL/GenBank/DDBJ databases">
        <authorList>
            <consortium name="AG Swart"/>
            <person name="Singh M."/>
            <person name="Singh A."/>
            <person name="Seah K."/>
            <person name="Emmerich C."/>
        </authorList>
    </citation>
    <scope>NUCLEOTIDE SEQUENCE</scope>
    <source>
        <strain evidence="7">DP1</strain>
    </source>
</reference>
<organism evidence="7 8">
    <name type="scientific">Euplotes crassus</name>
    <dbReference type="NCBI Taxonomy" id="5936"/>
    <lineage>
        <taxon>Eukaryota</taxon>
        <taxon>Sar</taxon>
        <taxon>Alveolata</taxon>
        <taxon>Ciliophora</taxon>
        <taxon>Intramacronucleata</taxon>
        <taxon>Spirotrichea</taxon>
        <taxon>Hypotrichia</taxon>
        <taxon>Euplotida</taxon>
        <taxon>Euplotidae</taxon>
        <taxon>Moneuplotes</taxon>
    </lineage>
</organism>
<dbReference type="SMART" id="SM00739">
    <property type="entry name" value="KOW"/>
    <property type="match status" value="5"/>
</dbReference>
<dbReference type="Proteomes" id="UP001295684">
    <property type="component" value="Unassembled WGS sequence"/>
</dbReference>
<feature type="compositionally biased region" description="Acidic residues" evidence="5">
    <location>
        <begin position="20"/>
        <end position="40"/>
    </location>
</feature>
<dbReference type="InterPro" id="IPR041977">
    <property type="entry name" value="KOW_Spt5_4"/>
</dbReference>
<feature type="region of interest" description="Disordered" evidence="5">
    <location>
        <begin position="1"/>
        <end position="99"/>
    </location>
</feature>
<dbReference type="CDD" id="cd06084">
    <property type="entry name" value="KOW_Spt5_4"/>
    <property type="match status" value="1"/>
</dbReference>
<dbReference type="SUPFAM" id="SSF50104">
    <property type="entry name" value="Translation proteins SH3-like domain"/>
    <property type="match status" value="1"/>
</dbReference>
<dbReference type="InterPro" id="IPR008991">
    <property type="entry name" value="Translation_prot_SH3-like_sf"/>
</dbReference>
<keyword evidence="3" id="KW-0804">Transcription</keyword>
<evidence type="ECO:0000256" key="3">
    <source>
        <dbReference type="ARBA" id="ARBA00023163"/>
    </source>
</evidence>
<feature type="domain" description="KOW" evidence="6">
    <location>
        <begin position="413"/>
        <end position="440"/>
    </location>
</feature>
<feature type="domain" description="KOW" evidence="6">
    <location>
        <begin position="661"/>
        <end position="688"/>
    </location>
</feature>
<dbReference type="AlphaFoldDB" id="A0AAD1Y6T8"/>
<feature type="compositionally biased region" description="Basic residues" evidence="5">
    <location>
        <begin position="47"/>
        <end position="66"/>
    </location>
</feature>
<dbReference type="InterPro" id="IPR057936">
    <property type="entry name" value="KOWx_Spt5"/>
</dbReference>
<evidence type="ECO:0000256" key="2">
    <source>
        <dbReference type="ARBA" id="ARBA00006956"/>
    </source>
</evidence>
<dbReference type="InterPro" id="IPR039659">
    <property type="entry name" value="SPT5"/>
</dbReference>
<dbReference type="InterPro" id="IPR041978">
    <property type="entry name" value="KOW_Spt5_5"/>
</dbReference>
<dbReference type="InterPro" id="IPR005100">
    <property type="entry name" value="NGN-domain"/>
</dbReference>
<dbReference type="InterPro" id="IPR005824">
    <property type="entry name" value="KOW"/>
</dbReference>
<dbReference type="Pfam" id="PF03439">
    <property type="entry name" value="Spt5-NGN"/>
    <property type="match status" value="1"/>
</dbReference>
<dbReference type="CDD" id="cd06083">
    <property type="entry name" value="KOW_Spt5_3"/>
    <property type="match status" value="1"/>
</dbReference>
<keyword evidence="8" id="KW-1185">Reference proteome</keyword>
<dbReference type="Pfam" id="PF23291">
    <property type="entry name" value="KOW4_SPT5"/>
    <property type="match status" value="1"/>
</dbReference>
<feature type="region of interest" description="Disordered" evidence="5">
    <location>
        <begin position="714"/>
        <end position="756"/>
    </location>
</feature>
<keyword evidence="4" id="KW-0539">Nucleus</keyword>
<feature type="domain" description="KOW" evidence="6">
    <location>
        <begin position="590"/>
        <end position="617"/>
    </location>
</feature>
<comment type="similarity">
    <text evidence="2">Belongs to the SPT5 family.</text>
</comment>
<evidence type="ECO:0000256" key="4">
    <source>
        <dbReference type="ARBA" id="ARBA00023242"/>
    </source>
</evidence>
<dbReference type="GO" id="GO:0006368">
    <property type="term" value="P:transcription elongation by RNA polymerase II"/>
    <property type="evidence" value="ECO:0007669"/>
    <property type="project" value="TreeGrafter"/>
</dbReference>
<dbReference type="GO" id="GO:0032784">
    <property type="term" value="P:regulation of DNA-templated transcription elongation"/>
    <property type="evidence" value="ECO:0007669"/>
    <property type="project" value="InterPro"/>
</dbReference>
<feature type="domain" description="KOW" evidence="6">
    <location>
        <begin position="256"/>
        <end position="283"/>
    </location>
</feature>